<dbReference type="Proteomes" id="UP000030748">
    <property type="component" value="Unassembled WGS sequence"/>
</dbReference>
<organism evidence="1 2">
    <name type="scientific">Erythranthe guttata</name>
    <name type="common">Yellow monkey flower</name>
    <name type="synonym">Mimulus guttatus</name>
    <dbReference type="NCBI Taxonomy" id="4155"/>
    <lineage>
        <taxon>Eukaryota</taxon>
        <taxon>Viridiplantae</taxon>
        <taxon>Streptophyta</taxon>
        <taxon>Embryophyta</taxon>
        <taxon>Tracheophyta</taxon>
        <taxon>Spermatophyta</taxon>
        <taxon>Magnoliopsida</taxon>
        <taxon>eudicotyledons</taxon>
        <taxon>Gunneridae</taxon>
        <taxon>Pentapetalae</taxon>
        <taxon>asterids</taxon>
        <taxon>lamiids</taxon>
        <taxon>Lamiales</taxon>
        <taxon>Phrymaceae</taxon>
        <taxon>Erythranthe</taxon>
    </lineage>
</organism>
<name>A0A022RKI2_ERYGU</name>
<accession>A0A022RKI2</accession>
<dbReference type="AlphaFoldDB" id="A0A022RKI2"/>
<dbReference type="GO" id="GO:0048658">
    <property type="term" value="P:anther wall tapetum development"/>
    <property type="evidence" value="ECO:0000318"/>
    <property type="project" value="GO_Central"/>
</dbReference>
<gene>
    <name evidence="1" type="ORF">MIMGU_mgv1a025214mg</name>
</gene>
<sequence>MPCFGGGKSCILFLSNCALQNQRNQLNTNVKKKLIGLGIDPVTHKPFLHLMTKIATFLPPQALNLVETMLGCFKDKMLHLLTKSRINIQMHQFATTILAAEAASAINKIIATSQENERPRDFDEGGGLYFDKSFGAFPGSNSWVSFQTIISGSLLFVFKSRIQKICCCMDIFLQHTYPIYCV</sequence>
<evidence type="ECO:0000313" key="2">
    <source>
        <dbReference type="Proteomes" id="UP000030748"/>
    </source>
</evidence>
<dbReference type="EMBL" id="KI630412">
    <property type="protein sequence ID" value="EYU40263.1"/>
    <property type="molecule type" value="Genomic_DNA"/>
</dbReference>
<dbReference type="PANTHER" id="PTHR47994">
    <property type="entry name" value="F14D16.11-RELATED"/>
    <property type="match status" value="1"/>
</dbReference>
<dbReference type="GO" id="GO:0003700">
    <property type="term" value="F:DNA-binding transcription factor activity"/>
    <property type="evidence" value="ECO:0000318"/>
    <property type="project" value="GO_Central"/>
</dbReference>
<dbReference type="PANTHER" id="PTHR47994:SF2">
    <property type="entry name" value="TRANSCRIPTION FACTOR MYB80"/>
    <property type="match status" value="1"/>
</dbReference>
<reference evidence="1 2" key="1">
    <citation type="journal article" date="2013" name="Proc. Natl. Acad. Sci. U.S.A.">
        <title>Fine-scale variation in meiotic recombination in Mimulus inferred from population shotgun sequencing.</title>
        <authorList>
            <person name="Hellsten U."/>
            <person name="Wright K.M."/>
            <person name="Jenkins J."/>
            <person name="Shu S."/>
            <person name="Yuan Y."/>
            <person name="Wessler S.R."/>
            <person name="Schmutz J."/>
            <person name="Willis J.H."/>
            <person name="Rokhsar D.S."/>
        </authorList>
    </citation>
    <scope>NUCLEOTIDE SEQUENCE [LARGE SCALE GENOMIC DNA]</scope>
    <source>
        <strain evidence="2">cv. DUN x IM62</strain>
    </source>
</reference>
<dbReference type="GO" id="GO:0005634">
    <property type="term" value="C:nucleus"/>
    <property type="evidence" value="ECO:0000318"/>
    <property type="project" value="GO_Central"/>
</dbReference>
<keyword evidence="2" id="KW-1185">Reference proteome</keyword>
<dbReference type="STRING" id="4155.A0A022RKI2"/>
<proteinExistence type="predicted"/>
<protein>
    <submittedName>
        <fullName evidence="1">Uncharacterized protein</fullName>
    </submittedName>
</protein>
<dbReference type="InterPro" id="IPR015495">
    <property type="entry name" value="Myb_TF_plants"/>
</dbReference>
<evidence type="ECO:0000313" key="1">
    <source>
        <dbReference type="EMBL" id="EYU40263.1"/>
    </source>
</evidence>